<dbReference type="EMBL" id="BSXW01001345">
    <property type="protein sequence ID" value="GMF36028.1"/>
    <property type="molecule type" value="Genomic_DNA"/>
</dbReference>
<dbReference type="Proteomes" id="UP001165083">
    <property type="component" value="Unassembled WGS sequence"/>
</dbReference>
<organism evidence="1 2">
    <name type="scientific">Phytophthora lilii</name>
    <dbReference type="NCBI Taxonomy" id="2077276"/>
    <lineage>
        <taxon>Eukaryota</taxon>
        <taxon>Sar</taxon>
        <taxon>Stramenopiles</taxon>
        <taxon>Oomycota</taxon>
        <taxon>Peronosporomycetes</taxon>
        <taxon>Peronosporales</taxon>
        <taxon>Peronosporaceae</taxon>
        <taxon>Phytophthora</taxon>
    </lineage>
</organism>
<comment type="caution">
    <text evidence="1">The sequence shown here is derived from an EMBL/GenBank/DDBJ whole genome shotgun (WGS) entry which is preliminary data.</text>
</comment>
<gene>
    <name evidence="1" type="ORF">Plil01_001526600</name>
</gene>
<protein>
    <submittedName>
        <fullName evidence="1">Unnamed protein product</fullName>
    </submittedName>
</protein>
<evidence type="ECO:0000313" key="2">
    <source>
        <dbReference type="Proteomes" id="UP001165083"/>
    </source>
</evidence>
<dbReference type="AlphaFoldDB" id="A0A9W6XD05"/>
<name>A0A9W6XD05_9STRA</name>
<accession>A0A9W6XD05</accession>
<keyword evidence="2" id="KW-1185">Reference proteome</keyword>
<sequence>MDVEYIDEQEPQPIQIDDNYYSLPTLKPMSKVAESRFTLDDYNRISKNTSPAKVCMVKIAWLAQLRAKYHKGSSSFFYDVTFCMNPSHYGIVVRVLLWRSISSESQ</sequence>
<proteinExistence type="predicted"/>
<evidence type="ECO:0000313" key="1">
    <source>
        <dbReference type="EMBL" id="GMF36028.1"/>
    </source>
</evidence>
<reference evidence="1" key="1">
    <citation type="submission" date="2023-04" db="EMBL/GenBank/DDBJ databases">
        <title>Phytophthora lilii NBRC 32176.</title>
        <authorList>
            <person name="Ichikawa N."/>
            <person name="Sato H."/>
            <person name="Tonouchi N."/>
        </authorList>
    </citation>
    <scope>NUCLEOTIDE SEQUENCE</scope>
    <source>
        <strain evidence="1">NBRC 32176</strain>
    </source>
</reference>